<comment type="caution">
    <text evidence="1">The sequence shown here is derived from an EMBL/GenBank/DDBJ whole genome shotgun (WGS) entry which is preliminary data.</text>
</comment>
<keyword evidence="2" id="KW-1185">Reference proteome</keyword>
<dbReference type="EMBL" id="BFBR01000001">
    <property type="protein sequence ID" value="GBF56436.1"/>
    <property type="molecule type" value="Genomic_DNA"/>
</dbReference>
<dbReference type="Proteomes" id="UP000245086">
    <property type="component" value="Unassembled WGS sequence"/>
</dbReference>
<dbReference type="RefSeq" id="WP_108983328.1">
    <property type="nucleotide sequence ID" value="NZ_BFBR01000001.1"/>
</dbReference>
<evidence type="ECO:0000313" key="1">
    <source>
        <dbReference type="EMBL" id="GBF56436.1"/>
    </source>
</evidence>
<dbReference type="OrthoDB" id="7571212at2"/>
<sequence length="223" mass="24887">MIRAKLDMSGFEARRDALAKAPLIASKQAINGGVIALKERLRADVARAFGKRMDYTWASEVYPAGNRLANNPAGLVFSRAPKIVESFEYGANIEGGRAGALYIPIPGTPADKKRTKGKSLVREMVQRYGAPLELPQKDGTGWLLLFRARTAESGKLISPFVRTDRNTGQRVMAKSGVKWQPFFVVEPRVTLAPRLNARQIISNFEREWPEIYVKILTRVMRDA</sequence>
<dbReference type="InterPro" id="IPR045622">
    <property type="entry name" value="DUF6441"/>
</dbReference>
<dbReference type="AlphaFoldDB" id="A0A2P2E5U3"/>
<name>A0A2P2E5U3_9PROT</name>
<reference evidence="1 2" key="1">
    <citation type="journal article" date="2018" name="Genome Announc.">
        <title>Draft Genome Sequence of "Candidatus Phycosocius bacilliformis," an Alphaproteobacterial Ectosymbiont of the Hydrocarbon-Producing Green Alga Botryococcus braunii.</title>
        <authorList>
            <person name="Tanabe Y."/>
            <person name="Yamaguchi H."/>
            <person name="Watanabe M.M."/>
        </authorList>
    </citation>
    <scope>NUCLEOTIDE SEQUENCE [LARGE SCALE GENOMIC DNA]</scope>
    <source>
        <strain evidence="1 2">BOTRYCO-2</strain>
    </source>
</reference>
<organism evidence="1 2">
    <name type="scientific">Candidatus Phycosocius bacilliformis</name>
    <dbReference type="NCBI Taxonomy" id="1445552"/>
    <lineage>
        <taxon>Bacteria</taxon>
        <taxon>Pseudomonadati</taxon>
        <taxon>Pseudomonadota</taxon>
        <taxon>Alphaproteobacteria</taxon>
        <taxon>Caulobacterales</taxon>
        <taxon>Caulobacterales incertae sedis</taxon>
        <taxon>Candidatus Phycosocius</taxon>
    </lineage>
</organism>
<dbReference type="Pfam" id="PF20039">
    <property type="entry name" value="DUF6441"/>
    <property type="match status" value="1"/>
</dbReference>
<accession>A0A2P2E5U3</accession>
<gene>
    <name evidence="1" type="ORF">PbB2_00092</name>
</gene>
<evidence type="ECO:0000313" key="2">
    <source>
        <dbReference type="Proteomes" id="UP000245086"/>
    </source>
</evidence>
<protein>
    <submittedName>
        <fullName evidence="1">Uncharacterized protein</fullName>
    </submittedName>
</protein>
<proteinExistence type="predicted"/>